<keyword evidence="2 4" id="KW-0238">DNA-binding</keyword>
<reference evidence="6 7" key="1">
    <citation type="journal article" date="2017" name="Int. J. Syst. Evol. Microbiol.">
        <title>Brenneria populi subsp. brevivirga subsp. nov. isolated from symptomatic bark of Populus x euramericana canker, and description of Brenneria populi subsp. populi subsp. nov.</title>
        <authorList>
            <person name="Zheng M.H."/>
            <person name="Piao C.G."/>
            <person name="Xue H."/>
            <person name="Guo M.W."/>
            <person name="Li Y."/>
        </authorList>
    </citation>
    <scope>NUCLEOTIDE SEQUENCE [LARGE SCALE GENOMIC DNA]</scope>
    <source>
        <strain evidence="6 7">D9-5</strain>
    </source>
</reference>
<dbReference type="SUPFAM" id="SSF46689">
    <property type="entry name" value="Homeodomain-like"/>
    <property type="match status" value="1"/>
</dbReference>
<evidence type="ECO:0000256" key="4">
    <source>
        <dbReference type="PROSITE-ProRule" id="PRU00335"/>
    </source>
</evidence>
<dbReference type="PRINTS" id="PR00455">
    <property type="entry name" value="HTHTETR"/>
</dbReference>
<dbReference type="Proteomes" id="UP001309705">
    <property type="component" value="Unassembled WGS sequence"/>
</dbReference>
<dbReference type="InterPro" id="IPR009057">
    <property type="entry name" value="Homeodomain-like_sf"/>
</dbReference>
<name>A0ABU6JWH5_9GAMM</name>
<proteinExistence type="predicted"/>
<keyword evidence="7" id="KW-1185">Reference proteome</keyword>
<dbReference type="InterPro" id="IPR001647">
    <property type="entry name" value="HTH_TetR"/>
</dbReference>
<dbReference type="Gene3D" id="1.10.357.10">
    <property type="entry name" value="Tetracycline Repressor, domain 2"/>
    <property type="match status" value="1"/>
</dbReference>
<evidence type="ECO:0000313" key="6">
    <source>
        <dbReference type="EMBL" id="MEC5344950.1"/>
    </source>
</evidence>
<gene>
    <name evidence="6" type="ORF">VSX58_20355</name>
</gene>
<comment type="caution">
    <text evidence="6">The sequence shown here is derived from an EMBL/GenBank/DDBJ whole genome shotgun (WGS) entry which is preliminary data.</text>
</comment>
<evidence type="ECO:0000313" key="7">
    <source>
        <dbReference type="Proteomes" id="UP001309705"/>
    </source>
</evidence>
<sequence length="207" mass="23260">MRKSTLTLKSLSNSKKSTVGRKRSNKSHSAIIKATQELLYEVGFDKLSIERVAAKAGVGKSTIYRWWESKASLAIEAFLEYLTPIIEFPETGSAADDLLNQINKVAEAYREKPGKIIREIIALGQFDESTISYFVTGYLEPRRTAAKIVLKRGVSNNEFNNDIDIDIVVDSLYGPIFHRMLTRHAAIDEAFVDSHVKLILRAIKPDD</sequence>
<dbReference type="SUPFAM" id="SSF48498">
    <property type="entry name" value="Tetracyclin repressor-like, C-terminal domain"/>
    <property type="match status" value="1"/>
</dbReference>
<feature type="domain" description="HTH tetR-type" evidence="5">
    <location>
        <begin position="25"/>
        <end position="85"/>
    </location>
</feature>
<keyword evidence="3" id="KW-0804">Transcription</keyword>
<dbReference type="Gene3D" id="1.10.10.60">
    <property type="entry name" value="Homeodomain-like"/>
    <property type="match status" value="1"/>
</dbReference>
<dbReference type="RefSeq" id="WP_327619702.1">
    <property type="nucleotide sequence ID" value="NZ_JAYWTM010000033.1"/>
</dbReference>
<evidence type="ECO:0000256" key="1">
    <source>
        <dbReference type="ARBA" id="ARBA00023015"/>
    </source>
</evidence>
<dbReference type="InterPro" id="IPR036271">
    <property type="entry name" value="Tet_transcr_reg_TetR-rel_C_sf"/>
</dbReference>
<keyword evidence="1" id="KW-0805">Transcription regulation</keyword>
<dbReference type="Pfam" id="PF00440">
    <property type="entry name" value="TetR_N"/>
    <property type="match status" value="1"/>
</dbReference>
<dbReference type="EMBL" id="JAYWTM010000033">
    <property type="protein sequence ID" value="MEC5344950.1"/>
    <property type="molecule type" value="Genomic_DNA"/>
</dbReference>
<dbReference type="InterPro" id="IPR011075">
    <property type="entry name" value="TetR_C"/>
</dbReference>
<dbReference type="Pfam" id="PF16859">
    <property type="entry name" value="TetR_C_11"/>
    <property type="match status" value="1"/>
</dbReference>
<evidence type="ECO:0000256" key="2">
    <source>
        <dbReference type="ARBA" id="ARBA00023125"/>
    </source>
</evidence>
<evidence type="ECO:0000259" key="5">
    <source>
        <dbReference type="PROSITE" id="PS50977"/>
    </source>
</evidence>
<organism evidence="6 7">
    <name type="scientific">Brenneria populi</name>
    <dbReference type="NCBI Taxonomy" id="1505588"/>
    <lineage>
        <taxon>Bacteria</taxon>
        <taxon>Pseudomonadati</taxon>
        <taxon>Pseudomonadota</taxon>
        <taxon>Gammaproteobacteria</taxon>
        <taxon>Enterobacterales</taxon>
        <taxon>Pectobacteriaceae</taxon>
        <taxon>Brenneria</taxon>
    </lineage>
</organism>
<evidence type="ECO:0000256" key="3">
    <source>
        <dbReference type="ARBA" id="ARBA00023163"/>
    </source>
</evidence>
<feature type="DNA-binding region" description="H-T-H motif" evidence="4">
    <location>
        <begin position="48"/>
        <end position="67"/>
    </location>
</feature>
<accession>A0ABU6JWH5</accession>
<dbReference type="PANTHER" id="PTHR30055:SF148">
    <property type="entry name" value="TETR-FAMILY TRANSCRIPTIONAL REGULATOR"/>
    <property type="match status" value="1"/>
</dbReference>
<dbReference type="PROSITE" id="PS50977">
    <property type="entry name" value="HTH_TETR_2"/>
    <property type="match status" value="1"/>
</dbReference>
<dbReference type="InterPro" id="IPR050109">
    <property type="entry name" value="HTH-type_TetR-like_transc_reg"/>
</dbReference>
<dbReference type="PANTHER" id="PTHR30055">
    <property type="entry name" value="HTH-TYPE TRANSCRIPTIONAL REGULATOR RUTR"/>
    <property type="match status" value="1"/>
</dbReference>
<protein>
    <submittedName>
        <fullName evidence="6">TetR/AcrR family transcriptional regulator</fullName>
    </submittedName>
</protein>